<comment type="caution">
    <text evidence="14">The sequence shown here is derived from an EMBL/GenBank/DDBJ whole genome shotgun (WGS) entry which is preliminary data.</text>
</comment>
<name>A0A4V2V1D3_9GAMM</name>
<dbReference type="EC" id="2.7.13.3" evidence="3"/>
<sequence>MGRLFWKFFLAFLLAQLLAGIALFLAVAWLVEPRQPPPMPDTWSMEAPPAFPVRRPEPPHGPPPEASGFGPPPHRGPPPPYLPMIAILLGCLAASGLLAWYFAKPVRSLQWALGAVAEGRLETRIQSRMGRRRDEIADLGRHFDRMARELQRLVESQRQLLYDVSHELRSPLARLQAAIGLARQDPARIEITFDRIERESARLATLVDELLTLARLEAAGRDETPRIRLDLVELIAGIAEDACFEARSTGRDLVFRGSGEFLVMGRAEQLHRAFENVLRNAVKYTHPGSVVDITLEQVGSGELCVRVRDHGPGVPADELEAIFQPFHRGHQGMMADGFGLGLAIAQRAIQAHQGTIRALLPERGGLCVEIRLPLCRIS</sequence>
<evidence type="ECO:0000256" key="5">
    <source>
        <dbReference type="ARBA" id="ARBA00022553"/>
    </source>
</evidence>
<keyword evidence="6" id="KW-0808">Transferase</keyword>
<dbReference type="PROSITE" id="PS50885">
    <property type="entry name" value="HAMP"/>
    <property type="match status" value="1"/>
</dbReference>
<dbReference type="SUPFAM" id="SSF158472">
    <property type="entry name" value="HAMP domain-like"/>
    <property type="match status" value="1"/>
</dbReference>
<dbReference type="SUPFAM" id="SSF47384">
    <property type="entry name" value="Homodimeric domain of signal transducing histidine kinase"/>
    <property type="match status" value="1"/>
</dbReference>
<feature type="domain" description="Histidine kinase" evidence="12">
    <location>
        <begin position="163"/>
        <end position="376"/>
    </location>
</feature>
<evidence type="ECO:0000256" key="11">
    <source>
        <dbReference type="SAM" id="Phobius"/>
    </source>
</evidence>
<feature type="transmembrane region" description="Helical" evidence="11">
    <location>
        <begin position="81"/>
        <end position="103"/>
    </location>
</feature>
<keyword evidence="5" id="KW-0597">Phosphoprotein</keyword>
<dbReference type="SUPFAM" id="SSF55874">
    <property type="entry name" value="ATPase domain of HSP90 chaperone/DNA topoisomerase II/histidine kinase"/>
    <property type="match status" value="1"/>
</dbReference>
<proteinExistence type="predicted"/>
<dbReference type="InterPro" id="IPR036890">
    <property type="entry name" value="HATPase_C_sf"/>
</dbReference>
<reference evidence="14 15" key="1">
    <citation type="submission" date="2019-03" db="EMBL/GenBank/DDBJ databases">
        <title>Genomic Encyclopedia of Type Strains, Phase IV (KMG-IV): sequencing the most valuable type-strain genomes for metagenomic binning, comparative biology and taxonomic classification.</title>
        <authorList>
            <person name="Goeker M."/>
        </authorList>
    </citation>
    <scope>NUCLEOTIDE SEQUENCE [LARGE SCALE GENOMIC DNA]</scope>
    <source>
        <strain evidence="14 15">DSM 13587</strain>
    </source>
</reference>
<evidence type="ECO:0000256" key="8">
    <source>
        <dbReference type="ARBA" id="ARBA00022777"/>
    </source>
</evidence>
<dbReference type="InterPro" id="IPR003660">
    <property type="entry name" value="HAMP_dom"/>
</dbReference>
<comment type="subcellular location">
    <subcellularLocation>
        <location evidence="2">Cell membrane</location>
        <topology evidence="2">Multi-pass membrane protein</topology>
    </subcellularLocation>
</comment>
<evidence type="ECO:0000256" key="9">
    <source>
        <dbReference type="ARBA" id="ARBA00022840"/>
    </source>
</evidence>
<dbReference type="Pfam" id="PF02518">
    <property type="entry name" value="HATPase_c"/>
    <property type="match status" value="1"/>
</dbReference>
<organism evidence="14 15">
    <name type="scientific">Thiobaca trueperi</name>
    <dbReference type="NCBI Taxonomy" id="127458"/>
    <lineage>
        <taxon>Bacteria</taxon>
        <taxon>Pseudomonadati</taxon>
        <taxon>Pseudomonadota</taxon>
        <taxon>Gammaproteobacteria</taxon>
        <taxon>Chromatiales</taxon>
        <taxon>Chromatiaceae</taxon>
        <taxon>Thiobaca</taxon>
    </lineage>
</organism>
<evidence type="ECO:0000256" key="10">
    <source>
        <dbReference type="SAM" id="MobiDB-lite"/>
    </source>
</evidence>
<dbReference type="PANTHER" id="PTHR44936:SF10">
    <property type="entry name" value="SENSOR PROTEIN RSTB"/>
    <property type="match status" value="1"/>
</dbReference>
<dbReference type="InterPro" id="IPR004358">
    <property type="entry name" value="Sig_transdc_His_kin-like_C"/>
</dbReference>
<evidence type="ECO:0000259" key="12">
    <source>
        <dbReference type="PROSITE" id="PS50109"/>
    </source>
</evidence>
<evidence type="ECO:0000256" key="7">
    <source>
        <dbReference type="ARBA" id="ARBA00022741"/>
    </source>
</evidence>
<evidence type="ECO:0000256" key="4">
    <source>
        <dbReference type="ARBA" id="ARBA00022475"/>
    </source>
</evidence>
<keyword evidence="4" id="KW-1003">Cell membrane</keyword>
<dbReference type="PRINTS" id="PR00344">
    <property type="entry name" value="BCTRLSENSOR"/>
</dbReference>
<dbReference type="Gene3D" id="1.10.8.500">
    <property type="entry name" value="HAMP domain in histidine kinase"/>
    <property type="match status" value="1"/>
</dbReference>
<dbReference type="Pfam" id="PF00672">
    <property type="entry name" value="HAMP"/>
    <property type="match status" value="1"/>
</dbReference>
<accession>A0A4V2V1D3</accession>
<feature type="region of interest" description="Disordered" evidence="10">
    <location>
        <begin position="41"/>
        <end position="75"/>
    </location>
</feature>
<evidence type="ECO:0000256" key="6">
    <source>
        <dbReference type="ARBA" id="ARBA00022679"/>
    </source>
</evidence>
<keyword evidence="11" id="KW-1133">Transmembrane helix</keyword>
<dbReference type="InterPro" id="IPR036097">
    <property type="entry name" value="HisK_dim/P_sf"/>
</dbReference>
<dbReference type="GO" id="GO:0005886">
    <property type="term" value="C:plasma membrane"/>
    <property type="evidence" value="ECO:0007669"/>
    <property type="project" value="UniProtKB-SubCell"/>
</dbReference>
<dbReference type="OrthoDB" id="9804645at2"/>
<keyword evidence="8 14" id="KW-0418">Kinase</keyword>
<evidence type="ECO:0000256" key="1">
    <source>
        <dbReference type="ARBA" id="ARBA00000085"/>
    </source>
</evidence>
<dbReference type="EMBL" id="SMAO01000005">
    <property type="protein sequence ID" value="TCT20672.1"/>
    <property type="molecule type" value="Genomic_DNA"/>
</dbReference>
<dbReference type="SMART" id="SM00304">
    <property type="entry name" value="HAMP"/>
    <property type="match status" value="1"/>
</dbReference>
<evidence type="ECO:0000313" key="15">
    <source>
        <dbReference type="Proteomes" id="UP000295717"/>
    </source>
</evidence>
<dbReference type="SMART" id="SM00387">
    <property type="entry name" value="HATPase_c"/>
    <property type="match status" value="1"/>
</dbReference>
<dbReference type="AlphaFoldDB" id="A0A4V2V1D3"/>
<evidence type="ECO:0000256" key="2">
    <source>
        <dbReference type="ARBA" id="ARBA00004651"/>
    </source>
</evidence>
<dbReference type="Gene3D" id="1.10.287.130">
    <property type="match status" value="1"/>
</dbReference>
<dbReference type="Pfam" id="PF00512">
    <property type="entry name" value="HisKA"/>
    <property type="match status" value="1"/>
</dbReference>
<dbReference type="InterPro" id="IPR003594">
    <property type="entry name" value="HATPase_dom"/>
</dbReference>
<keyword evidence="7" id="KW-0547">Nucleotide-binding</keyword>
<dbReference type="GO" id="GO:0005524">
    <property type="term" value="F:ATP binding"/>
    <property type="evidence" value="ECO:0007669"/>
    <property type="project" value="UniProtKB-KW"/>
</dbReference>
<evidence type="ECO:0000256" key="3">
    <source>
        <dbReference type="ARBA" id="ARBA00012438"/>
    </source>
</evidence>
<feature type="domain" description="HAMP" evidence="13">
    <location>
        <begin position="100"/>
        <end position="155"/>
    </location>
</feature>
<evidence type="ECO:0000313" key="14">
    <source>
        <dbReference type="EMBL" id="TCT20672.1"/>
    </source>
</evidence>
<keyword evidence="11" id="KW-0812">Transmembrane</keyword>
<dbReference type="Gene3D" id="3.30.565.10">
    <property type="entry name" value="Histidine kinase-like ATPase, C-terminal domain"/>
    <property type="match status" value="1"/>
</dbReference>
<dbReference type="CDD" id="cd00082">
    <property type="entry name" value="HisKA"/>
    <property type="match status" value="1"/>
</dbReference>
<keyword evidence="11" id="KW-0472">Membrane</keyword>
<gene>
    <name evidence="14" type="ORF">EDC35_105111</name>
</gene>
<dbReference type="SMART" id="SM00388">
    <property type="entry name" value="HisKA"/>
    <property type="match status" value="1"/>
</dbReference>
<dbReference type="RefSeq" id="WP_132977287.1">
    <property type="nucleotide sequence ID" value="NZ_SMAO01000005.1"/>
</dbReference>
<keyword evidence="9" id="KW-0067">ATP-binding</keyword>
<feature type="compositionally biased region" description="Pro residues" evidence="10">
    <location>
        <begin position="59"/>
        <end position="75"/>
    </location>
</feature>
<dbReference type="InterPro" id="IPR003661">
    <property type="entry name" value="HisK_dim/P_dom"/>
</dbReference>
<dbReference type="PANTHER" id="PTHR44936">
    <property type="entry name" value="SENSOR PROTEIN CREC"/>
    <property type="match status" value="1"/>
</dbReference>
<evidence type="ECO:0000259" key="13">
    <source>
        <dbReference type="PROSITE" id="PS50885"/>
    </source>
</evidence>
<protein>
    <recommendedName>
        <fullName evidence="3">histidine kinase</fullName>
        <ecNumber evidence="3">2.7.13.3</ecNumber>
    </recommendedName>
</protein>
<dbReference type="CDD" id="cd06225">
    <property type="entry name" value="HAMP"/>
    <property type="match status" value="1"/>
</dbReference>
<dbReference type="GO" id="GO:0000155">
    <property type="term" value="F:phosphorelay sensor kinase activity"/>
    <property type="evidence" value="ECO:0007669"/>
    <property type="project" value="InterPro"/>
</dbReference>
<dbReference type="Proteomes" id="UP000295717">
    <property type="component" value="Unassembled WGS sequence"/>
</dbReference>
<dbReference type="InterPro" id="IPR050980">
    <property type="entry name" value="2C_sensor_his_kinase"/>
</dbReference>
<dbReference type="InterPro" id="IPR005467">
    <property type="entry name" value="His_kinase_dom"/>
</dbReference>
<comment type="catalytic activity">
    <reaction evidence="1">
        <text>ATP + protein L-histidine = ADP + protein N-phospho-L-histidine.</text>
        <dbReference type="EC" id="2.7.13.3"/>
    </reaction>
</comment>
<dbReference type="PROSITE" id="PS50109">
    <property type="entry name" value="HIS_KIN"/>
    <property type="match status" value="1"/>
</dbReference>
<keyword evidence="15" id="KW-1185">Reference proteome</keyword>